<keyword evidence="7" id="KW-1185">Reference proteome</keyword>
<evidence type="ECO:0000259" key="4">
    <source>
        <dbReference type="PROSITE" id="PS51077"/>
    </source>
</evidence>
<dbReference type="Pfam" id="PF09339">
    <property type="entry name" value="HTH_IclR"/>
    <property type="match status" value="1"/>
</dbReference>
<dbReference type="EMBL" id="AAPJ01000005">
    <property type="protein sequence ID" value="EAS49473.1"/>
    <property type="molecule type" value="Genomic_DNA"/>
</dbReference>
<feature type="domain" description="HTH iclR-type" evidence="4">
    <location>
        <begin position="22"/>
        <end position="84"/>
    </location>
</feature>
<dbReference type="InterPro" id="IPR005471">
    <property type="entry name" value="Tscrpt_reg_IclR_N"/>
</dbReference>
<feature type="domain" description="IclR-ED" evidence="5">
    <location>
        <begin position="85"/>
        <end position="268"/>
    </location>
</feature>
<dbReference type="GO" id="GO:0045892">
    <property type="term" value="P:negative regulation of DNA-templated transcription"/>
    <property type="evidence" value="ECO:0007669"/>
    <property type="project" value="TreeGrafter"/>
</dbReference>
<dbReference type="Pfam" id="PF01614">
    <property type="entry name" value="IclR_C"/>
    <property type="match status" value="1"/>
</dbReference>
<evidence type="ECO:0000313" key="7">
    <source>
        <dbReference type="Proteomes" id="UP000000321"/>
    </source>
</evidence>
<dbReference type="InterPro" id="IPR029016">
    <property type="entry name" value="GAF-like_dom_sf"/>
</dbReference>
<name>Q1YFV2_AURMS</name>
<dbReference type="SMART" id="SM00346">
    <property type="entry name" value="HTH_ICLR"/>
    <property type="match status" value="1"/>
</dbReference>
<dbReference type="AlphaFoldDB" id="Q1YFV2"/>
<dbReference type="GO" id="GO:0003700">
    <property type="term" value="F:DNA-binding transcription factor activity"/>
    <property type="evidence" value="ECO:0007669"/>
    <property type="project" value="TreeGrafter"/>
</dbReference>
<protein>
    <submittedName>
        <fullName evidence="6">Transcriptional regulator, IclR family</fullName>
    </submittedName>
</protein>
<dbReference type="InterPro" id="IPR036390">
    <property type="entry name" value="WH_DNA-bd_sf"/>
</dbReference>
<dbReference type="InterPro" id="IPR036388">
    <property type="entry name" value="WH-like_DNA-bd_sf"/>
</dbReference>
<reference evidence="6 7" key="1">
    <citation type="journal article" date="2008" name="Appl. Environ. Microbiol.">
        <title>Genomic insights into Mn(II) oxidation by the marine alphaproteobacterium Aurantimonas sp. strain SI85-9A1.</title>
        <authorList>
            <person name="Dick G.J."/>
            <person name="Podell S."/>
            <person name="Johnson H.A."/>
            <person name="Rivera-Espinoza Y."/>
            <person name="Bernier-Latmani R."/>
            <person name="McCarthy J.K."/>
            <person name="Torpey J.W."/>
            <person name="Clement B.G."/>
            <person name="Gaasterland T."/>
            <person name="Tebo B.M."/>
        </authorList>
    </citation>
    <scope>NUCLEOTIDE SEQUENCE [LARGE SCALE GENOMIC DNA]</scope>
    <source>
        <strain evidence="6 7">SI85-9A1</strain>
    </source>
</reference>
<gene>
    <name evidence="6" type="ORF">SI859A1_03076</name>
</gene>
<dbReference type="SUPFAM" id="SSF46785">
    <property type="entry name" value="Winged helix' DNA-binding domain"/>
    <property type="match status" value="1"/>
</dbReference>
<evidence type="ECO:0000313" key="6">
    <source>
        <dbReference type="EMBL" id="EAS49473.1"/>
    </source>
</evidence>
<dbReference type="Gene3D" id="3.30.450.40">
    <property type="match status" value="1"/>
</dbReference>
<evidence type="ECO:0000259" key="5">
    <source>
        <dbReference type="PROSITE" id="PS51078"/>
    </source>
</evidence>
<evidence type="ECO:0000256" key="1">
    <source>
        <dbReference type="ARBA" id="ARBA00023015"/>
    </source>
</evidence>
<keyword evidence="2" id="KW-0238">DNA-binding</keyword>
<dbReference type="HOGENOM" id="CLU_062618_0_0_5"/>
<dbReference type="PROSITE" id="PS51078">
    <property type="entry name" value="ICLR_ED"/>
    <property type="match status" value="1"/>
</dbReference>
<dbReference type="BioCyc" id="AURANTIMONAS:SI859A1_03076-MONOMER"/>
<dbReference type="PROSITE" id="PS51077">
    <property type="entry name" value="HTH_ICLR"/>
    <property type="match status" value="1"/>
</dbReference>
<dbReference type="PANTHER" id="PTHR30136">
    <property type="entry name" value="HELIX-TURN-HELIX TRANSCRIPTIONAL REGULATOR, ICLR FAMILY"/>
    <property type="match status" value="1"/>
</dbReference>
<accession>Q1YFV2</accession>
<dbReference type="Proteomes" id="UP000000321">
    <property type="component" value="Unassembled WGS sequence"/>
</dbReference>
<evidence type="ECO:0000256" key="3">
    <source>
        <dbReference type="ARBA" id="ARBA00023163"/>
    </source>
</evidence>
<dbReference type="PANTHER" id="PTHR30136:SF33">
    <property type="entry name" value="TRANSCRIPTIONAL REGULATORY PROTEIN"/>
    <property type="match status" value="1"/>
</dbReference>
<organism evidence="6 7">
    <name type="scientific">Aurantimonas manganoxydans (strain ATCC BAA-1229 / DSM 21871 / SI85-9A1)</name>
    <dbReference type="NCBI Taxonomy" id="287752"/>
    <lineage>
        <taxon>Bacteria</taxon>
        <taxon>Pseudomonadati</taxon>
        <taxon>Pseudomonadota</taxon>
        <taxon>Alphaproteobacteria</taxon>
        <taxon>Hyphomicrobiales</taxon>
        <taxon>Aurantimonadaceae</taxon>
        <taxon>Aurantimonas</taxon>
    </lineage>
</organism>
<keyword evidence="3" id="KW-0804">Transcription</keyword>
<dbReference type="RefSeq" id="WP_009210893.1">
    <property type="nucleotide sequence ID" value="NZ_BBWP01000011.1"/>
</dbReference>
<dbReference type="GO" id="GO:0003677">
    <property type="term" value="F:DNA binding"/>
    <property type="evidence" value="ECO:0007669"/>
    <property type="project" value="UniProtKB-KW"/>
</dbReference>
<proteinExistence type="predicted"/>
<comment type="caution">
    <text evidence="6">The sequence shown here is derived from an EMBL/GenBank/DDBJ whole genome shotgun (WGS) entry which is preliminary data.</text>
</comment>
<sequence length="268" mass="28056">MRRRDADGTAGGPALEDDPGMVTALVRGLDVLRSFRRDDGALGNQEIARRTGLPKATVSRLTYTLSRLGYLVHLPESANYRLGPGALALGFATLGSLGVRDVARPFMQALADETQCSVALATRDGMAMLYVEACRGSSAIRVDLDVGSHLKLATSAIGRAYLAGLPDRDRADLMAKLAAREGEAWPAMEAGIAAALKDFRALGFVVSAGDWKREVNAVGVPLAIGTGGLAFALNCGGPAFALPAERLRSDVGPKLKRTAQAVRGALGL</sequence>
<evidence type="ECO:0000256" key="2">
    <source>
        <dbReference type="ARBA" id="ARBA00023125"/>
    </source>
</evidence>
<dbReference type="InterPro" id="IPR014757">
    <property type="entry name" value="Tscrpt_reg_IclR_C"/>
</dbReference>
<keyword evidence="1" id="KW-0805">Transcription regulation</keyword>
<dbReference type="Gene3D" id="1.10.10.10">
    <property type="entry name" value="Winged helix-like DNA-binding domain superfamily/Winged helix DNA-binding domain"/>
    <property type="match status" value="1"/>
</dbReference>
<dbReference type="InterPro" id="IPR050707">
    <property type="entry name" value="HTH_MetabolicPath_Reg"/>
</dbReference>
<dbReference type="SUPFAM" id="SSF55781">
    <property type="entry name" value="GAF domain-like"/>
    <property type="match status" value="1"/>
</dbReference>